<dbReference type="Gene3D" id="3.30.1330.40">
    <property type="entry name" value="RutC-like"/>
    <property type="match status" value="1"/>
</dbReference>
<protein>
    <recommendedName>
        <fullName evidence="2">RidA family protein</fullName>
    </recommendedName>
</protein>
<dbReference type="AlphaFoldDB" id="X0SA80"/>
<evidence type="ECO:0008006" key="2">
    <source>
        <dbReference type="Google" id="ProtNLM"/>
    </source>
</evidence>
<dbReference type="PANTHER" id="PTHR43857:SF1">
    <property type="entry name" value="YJGH FAMILY PROTEIN"/>
    <property type="match status" value="1"/>
</dbReference>
<dbReference type="CDD" id="cd06154">
    <property type="entry name" value="YjgF_YER057c_UK114_like_6"/>
    <property type="match status" value="1"/>
</dbReference>
<evidence type="ECO:0000313" key="1">
    <source>
        <dbReference type="EMBL" id="GAF77938.1"/>
    </source>
</evidence>
<organism evidence="1">
    <name type="scientific">marine sediment metagenome</name>
    <dbReference type="NCBI Taxonomy" id="412755"/>
    <lineage>
        <taxon>unclassified sequences</taxon>
        <taxon>metagenomes</taxon>
        <taxon>ecological metagenomes</taxon>
    </lineage>
</organism>
<accession>X0SA80</accession>
<dbReference type="EMBL" id="BARS01005737">
    <property type="protein sequence ID" value="GAF77938.1"/>
    <property type="molecule type" value="Genomic_DNA"/>
</dbReference>
<proteinExistence type="predicted"/>
<dbReference type="SUPFAM" id="SSF55298">
    <property type="entry name" value="YjgF-like"/>
    <property type="match status" value="1"/>
</dbReference>
<sequence>MTDRKRVSSVSPYEDVIGFSRAVRVGDLVFVSGTVAWGPDGKLVGKGDVYAQAKQTLANIEGYLREAGASLKDVVRTRIYLIDIGRWQEVARAHREAFGDVRPASSLLEISRLAEPEMLVEIEAVAVVSTASERPE</sequence>
<comment type="caution">
    <text evidence="1">The sequence shown here is derived from an EMBL/GenBank/DDBJ whole genome shotgun (WGS) entry which is preliminary data.</text>
</comment>
<dbReference type="Pfam" id="PF01042">
    <property type="entry name" value="Ribonuc_L-PSP"/>
    <property type="match status" value="1"/>
</dbReference>
<name>X0SA80_9ZZZZ</name>
<reference evidence="1" key="1">
    <citation type="journal article" date="2014" name="Front. Microbiol.">
        <title>High frequency of phylogenetically diverse reductive dehalogenase-homologous genes in deep subseafloor sedimentary metagenomes.</title>
        <authorList>
            <person name="Kawai M."/>
            <person name="Futagami T."/>
            <person name="Toyoda A."/>
            <person name="Takaki Y."/>
            <person name="Nishi S."/>
            <person name="Hori S."/>
            <person name="Arai W."/>
            <person name="Tsubouchi T."/>
            <person name="Morono Y."/>
            <person name="Uchiyama I."/>
            <person name="Ito T."/>
            <person name="Fujiyama A."/>
            <person name="Inagaki F."/>
            <person name="Takami H."/>
        </authorList>
    </citation>
    <scope>NUCLEOTIDE SEQUENCE</scope>
    <source>
        <strain evidence="1">Expedition CK06-06</strain>
    </source>
</reference>
<gene>
    <name evidence="1" type="ORF">S01H1_11258</name>
</gene>
<dbReference type="PANTHER" id="PTHR43857">
    <property type="entry name" value="BLR7761 PROTEIN"/>
    <property type="match status" value="1"/>
</dbReference>
<dbReference type="InterPro" id="IPR006175">
    <property type="entry name" value="YjgF/YER057c/UK114"/>
</dbReference>
<dbReference type="InterPro" id="IPR035959">
    <property type="entry name" value="RutC-like_sf"/>
</dbReference>